<evidence type="ECO:0008006" key="3">
    <source>
        <dbReference type="Google" id="ProtNLM"/>
    </source>
</evidence>
<name>A0A6J8BQS4_MYTCO</name>
<evidence type="ECO:0000313" key="2">
    <source>
        <dbReference type="Proteomes" id="UP000507470"/>
    </source>
</evidence>
<evidence type="ECO:0000313" key="1">
    <source>
        <dbReference type="EMBL" id="CAC5385420.1"/>
    </source>
</evidence>
<keyword evidence="2" id="KW-1185">Reference proteome</keyword>
<proteinExistence type="predicted"/>
<organism evidence="1 2">
    <name type="scientific">Mytilus coruscus</name>
    <name type="common">Sea mussel</name>
    <dbReference type="NCBI Taxonomy" id="42192"/>
    <lineage>
        <taxon>Eukaryota</taxon>
        <taxon>Metazoa</taxon>
        <taxon>Spiralia</taxon>
        <taxon>Lophotrochozoa</taxon>
        <taxon>Mollusca</taxon>
        <taxon>Bivalvia</taxon>
        <taxon>Autobranchia</taxon>
        <taxon>Pteriomorphia</taxon>
        <taxon>Mytilida</taxon>
        <taxon>Mytiloidea</taxon>
        <taxon>Mytilidae</taxon>
        <taxon>Mytilinae</taxon>
        <taxon>Mytilus</taxon>
    </lineage>
</organism>
<protein>
    <recommendedName>
        <fullName evidence="3">C2H2-type domain-containing protein</fullName>
    </recommendedName>
</protein>
<dbReference type="AlphaFoldDB" id="A0A6J8BQS4"/>
<reference evidence="1 2" key="1">
    <citation type="submission" date="2020-06" db="EMBL/GenBank/DDBJ databases">
        <authorList>
            <person name="Li R."/>
            <person name="Bekaert M."/>
        </authorList>
    </citation>
    <scope>NUCLEOTIDE SEQUENCE [LARGE SCALE GENOMIC DNA]</scope>
    <source>
        <strain evidence="2">wild</strain>
    </source>
</reference>
<gene>
    <name evidence="1" type="ORF">MCOR_20966</name>
</gene>
<dbReference type="Proteomes" id="UP000507470">
    <property type="component" value="Unassembled WGS sequence"/>
</dbReference>
<dbReference type="EMBL" id="CACVKT020003708">
    <property type="protein sequence ID" value="CAC5385420.1"/>
    <property type="molecule type" value="Genomic_DNA"/>
</dbReference>
<accession>A0A6J8BQS4</accession>
<sequence>MVINKYIIFVGKRISWDNIGTTEQRTNLLVKVDWTIAAPQLLEEEVMTQEEELIEPNPKKQKKNSIHQPYDCPKDGCTRAFKTQCALEQHIIVGNCDYHEKQLKIKQNQCMGKRKDYLTGQQITAYFQGWHSKTERPTLKISDLPKRKLTKDALNRRFWTTDKEDCEVEQQELFETKAVNDKAPPQNWSIDVHTFCILHLQADWVVKRHFLRK</sequence>